<dbReference type="EMBL" id="CAJPDR010000174">
    <property type="protein sequence ID" value="CAF9923696.1"/>
    <property type="molecule type" value="Genomic_DNA"/>
</dbReference>
<keyword evidence="1" id="KW-0472">Membrane</keyword>
<organism evidence="2 3">
    <name type="scientific">Alectoria fallacina</name>
    <dbReference type="NCBI Taxonomy" id="1903189"/>
    <lineage>
        <taxon>Eukaryota</taxon>
        <taxon>Fungi</taxon>
        <taxon>Dikarya</taxon>
        <taxon>Ascomycota</taxon>
        <taxon>Pezizomycotina</taxon>
        <taxon>Lecanoromycetes</taxon>
        <taxon>OSLEUM clade</taxon>
        <taxon>Lecanoromycetidae</taxon>
        <taxon>Lecanorales</taxon>
        <taxon>Lecanorineae</taxon>
        <taxon>Parmeliaceae</taxon>
        <taxon>Alectoria</taxon>
    </lineage>
</organism>
<sequence length="66" mass="7472">MDKPPKPLSPHVGFYRSFGRPIAKVFLGAVVTYQIVYWVWVKLETDEIKGKKRGGHSQATLTNTLL</sequence>
<protein>
    <submittedName>
        <fullName evidence="2">Uncharacterized protein</fullName>
    </submittedName>
</protein>
<evidence type="ECO:0000313" key="3">
    <source>
        <dbReference type="Proteomes" id="UP000664203"/>
    </source>
</evidence>
<keyword evidence="3" id="KW-1185">Reference proteome</keyword>
<proteinExistence type="predicted"/>
<reference evidence="2" key="1">
    <citation type="submission" date="2021-03" db="EMBL/GenBank/DDBJ databases">
        <authorList>
            <person name="Tagirdzhanova G."/>
        </authorList>
    </citation>
    <scope>NUCLEOTIDE SEQUENCE</scope>
</reference>
<feature type="transmembrane region" description="Helical" evidence="1">
    <location>
        <begin position="21"/>
        <end position="40"/>
    </location>
</feature>
<name>A0A8H3FCY2_9LECA</name>
<keyword evidence="1" id="KW-1133">Transmembrane helix</keyword>
<comment type="caution">
    <text evidence="2">The sequence shown here is derived from an EMBL/GenBank/DDBJ whole genome shotgun (WGS) entry which is preliminary data.</text>
</comment>
<dbReference type="Proteomes" id="UP000664203">
    <property type="component" value="Unassembled WGS sequence"/>
</dbReference>
<evidence type="ECO:0000313" key="2">
    <source>
        <dbReference type="EMBL" id="CAF9923696.1"/>
    </source>
</evidence>
<gene>
    <name evidence="2" type="ORF">ALECFALPRED_002526</name>
</gene>
<evidence type="ECO:0000256" key="1">
    <source>
        <dbReference type="SAM" id="Phobius"/>
    </source>
</evidence>
<dbReference type="AlphaFoldDB" id="A0A8H3FCY2"/>
<keyword evidence="1" id="KW-0812">Transmembrane</keyword>
<dbReference type="OrthoDB" id="2120024at2759"/>
<accession>A0A8H3FCY2</accession>